<comment type="similarity">
    <text evidence="2">Belongs to the short-chain dehydrogenases/reductases (SDR) family.</text>
</comment>
<dbReference type="CDD" id="cd05327">
    <property type="entry name" value="retinol-DH_like_SDR_c_like"/>
    <property type="match status" value="1"/>
</dbReference>
<proteinExistence type="inferred from homology"/>
<dbReference type="PRINTS" id="PR00080">
    <property type="entry name" value="SDRFAMILY"/>
</dbReference>
<name>A0ABU6DHR4_9BACL</name>
<reference evidence="3 4" key="1">
    <citation type="submission" date="2023-03" db="EMBL/GenBank/DDBJ databases">
        <title>Bacillus Genome Sequencing.</title>
        <authorList>
            <person name="Dunlap C."/>
        </authorList>
    </citation>
    <scope>NUCLEOTIDE SEQUENCE [LARGE SCALE GENOMIC DNA]</scope>
    <source>
        <strain evidence="3 4">NRS-1351</strain>
    </source>
</reference>
<dbReference type="InterPro" id="IPR036291">
    <property type="entry name" value="NAD(P)-bd_dom_sf"/>
</dbReference>
<dbReference type="SUPFAM" id="SSF51735">
    <property type="entry name" value="NAD(P)-binding Rossmann-fold domains"/>
    <property type="match status" value="1"/>
</dbReference>
<evidence type="ECO:0000313" key="3">
    <source>
        <dbReference type="EMBL" id="MEB4797086.1"/>
    </source>
</evidence>
<dbReference type="EMBL" id="JAROBY010000043">
    <property type="protein sequence ID" value="MEB4797086.1"/>
    <property type="molecule type" value="Genomic_DNA"/>
</dbReference>
<evidence type="ECO:0000313" key="4">
    <source>
        <dbReference type="Proteomes" id="UP001355653"/>
    </source>
</evidence>
<dbReference type="Pfam" id="PF00106">
    <property type="entry name" value="adh_short"/>
    <property type="match status" value="1"/>
</dbReference>
<gene>
    <name evidence="3" type="ORF">P5G65_24595</name>
</gene>
<sequence>MEKKPKEWSRLYNQTVIVTGANSGMGLATTVELARKGAYVIMLCRSQPRGELALAEARRQSGSERIELMLCDLGSLASIRTFADAFLAKHNVLDVLVNNAGVVTVKRQTTSNGYEAMLGVNHLGHFLLTQLLLEALVRAPQGRIINVSSGAHKIGRFDFNNPHLTRGFSVWRGYSQSKIANIWFTRELAKRLAGTAVTVNALHPGAVGTNIGVDRDTGFGKAVHRLLRPFFLTPAQGAETAIYLASSPDVRSVSGEYFYKKKIAPVSEKARDDEFAERFWAWSEREVGLKPGK</sequence>
<protein>
    <submittedName>
        <fullName evidence="3">SDR family oxidoreductase</fullName>
    </submittedName>
</protein>
<accession>A0ABU6DHR4</accession>
<dbReference type="PRINTS" id="PR00081">
    <property type="entry name" value="GDHRDH"/>
</dbReference>
<dbReference type="Proteomes" id="UP001355653">
    <property type="component" value="Unassembled WGS sequence"/>
</dbReference>
<dbReference type="PANTHER" id="PTHR43157">
    <property type="entry name" value="PHOSPHATIDYLINOSITOL-GLYCAN BIOSYNTHESIS CLASS F PROTEIN-RELATED"/>
    <property type="match status" value="1"/>
</dbReference>
<evidence type="ECO:0000256" key="2">
    <source>
        <dbReference type="RuleBase" id="RU000363"/>
    </source>
</evidence>
<keyword evidence="4" id="KW-1185">Reference proteome</keyword>
<dbReference type="PANTHER" id="PTHR43157:SF31">
    <property type="entry name" value="PHOSPHATIDYLINOSITOL-GLYCAN BIOSYNTHESIS CLASS F PROTEIN"/>
    <property type="match status" value="1"/>
</dbReference>
<comment type="caution">
    <text evidence="3">The sequence shown here is derived from an EMBL/GenBank/DDBJ whole genome shotgun (WGS) entry which is preliminary data.</text>
</comment>
<keyword evidence="1" id="KW-0560">Oxidoreductase</keyword>
<organism evidence="3 4">
    <name type="scientific">Paenibacillus chondroitinus</name>
    <dbReference type="NCBI Taxonomy" id="59842"/>
    <lineage>
        <taxon>Bacteria</taxon>
        <taxon>Bacillati</taxon>
        <taxon>Bacillota</taxon>
        <taxon>Bacilli</taxon>
        <taxon>Bacillales</taxon>
        <taxon>Paenibacillaceae</taxon>
        <taxon>Paenibacillus</taxon>
    </lineage>
</organism>
<dbReference type="Gene3D" id="3.40.50.720">
    <property type="entry name" value="NAD(P)-binding Rossmann-like Domain"/>
    <property type="match status" value="1"/>
</dbReference>
<dbReference type="InterPro" id="IPR002347">
    <property type="entry name" value="SDR_fam"/>
</dbReference>
<evidence type="ECO:0000256" key="1">
    <source>
        <dbReference type="ARBA" id="ARBA00023002"/>
    </source>
</evidence>